<evidence type="ECO:0000313" key="7">
    <source>
        <dbReference type="EMBL" id="RXW21458.1"/>
    </source>
</evidence>
<keyword evidence="5" id="KW-0862">Zinc</keyword>
<evidence type="ECO:0000256" key="5">
    <source>
        <dbReference type="ARBA" id="ARBA00022833"/>
    </source>
</evidence>
<evidence type="ECO:0000256" key="6">
    <source>
        <dbReference type="SAM" id="MobiDB-lite"/>
    </source>
</evidence>
<dbReference type="GO" id="GO:0008270">
    <property type="term" value="F:zinc ion binding"/>
    <property type="evidence" value="ECO:0007669"/>
    <property type="project" value="UniProtKB-KW"/>
</dbReference>
<keyword evidence="8" id="KW-1185">Reference proteome</keyword>
<dbReference type="Pfam" id="PF26200">
    <property type="entry name" value="Rcat_RNF216"/>
    <property type="match status" value="1"/>
</dbReference>
<protein>
    <submittedName>
        <fullName evidence="7">Uncharacterized protein</fullName>
    </submittedName>
</protein>
<keyword evidence="4" id="KW-0833">Ubl conjugation pathway</keyword>
<dbReference type="OrthoDB" id="10009520at2759"/>
<dbReference type="EMBL" id="SDEE01000107">
    <property type="protein sequence ID" value="RXW21458.1"/>
    <property type="molecule type" value="Genomic_DNA"/>
</dbReference>
<evidence type="ECO:0000313" key="8">
    <source>
        <dbReference type="Proteomes" id="UP000290288"/>
    </source>
</evidence>
<reference evidence="7 8" key="1">
    <citation type="submission" date="2019-01" db="EMBL/GenBank/DDBJ databases">
        <title>Draft genome sequence of Psathyrella aberdarensis IHI B618.</title>
        <authorList>
            <person name="Buettner E."/>
            <person name="Kellner H."/>
        </authorList>
    </citation>
    <scope>NUCLEOTIDE SEQUENCE [LARGE SCALE GENOMIC DNA]</scope>
    <source>
        <strain evidence="7 8">IHI B618</strain>
    </source>
</reference>
<proteinExistence type="predicted"/>
<accession>A0A4V1Q4B0</accession>
<keyword evidence="2" id="KW-0479">Metal-binding</keyword>
<dbReference type="InterPro" id="IPR051628">
    <property type="entry name" value="LUBAC_E3_Ligases"/>
</dbReference>
<dbReference type="STRING" id="2316362.A0A4V1Q4B0"/>
<dbReference type="PANTHER" id="PTHR22770">
    <property type="entry name" value="UBIQUITIN CONJUGATING ENZYME 7 INTERACTING PROTEIN-RELATED"/>
    <property type="match status" value="1"/>
</dbReference>
<evidence type="ECO:0000256" key="4">
    <source>
        <dbReference type="ARBA" id="ARBA00022786"/>
    </source>
</evidence>
<dbReference type="AlphaFoldDB" id="A0A4V1Q4B0"/>
<comment type="pathway">
    <text evidence="1">Protein modification; protein ubiquitination.</text>
</comment>
<evidence type="ECO:0000256" key="2">
    <source>
        <dbReference type="ARBA" id="ARBA00022723"/>
    </source>
</evidence>
<name>A0A4V1Q4B0_9AGAR</name>
<sequence>MLCLAFVKEDGCNKMQCPWCKTLSCYVCRQVIDGYEHFDQNDPDDLELSTEADKCPLWDVSVEQRHGDEIRAAYVKTMESIQKNVALLEDDGNEADQSAAGPLIPRPHSTPEVPLVQELPNPQVPPDVDYYNAWYARHPETDVEN</sequence>
<comment type="caution">
    <text evidence="7">The sequence shown here is derived from an EMBL/GenBank/DDBJ whole genome shotgun (WGS) entry which is preliminary data.</text>
</comment>
<dbReference type="Gene3D" id="1.20.120.1750">
    <property type="match status" value="1"/>
</dbReference>
<evidence type="ECO:0000256" key="3">
    <source>
        <dbReference type="ARBA" id="ARBA00022771"/>
    </source>
</evidence>
<organism evidence="7 8">
    <name type="scientific">Candolleomyces aberdarensis</name>
    <dbReference type="NCBI Taxonomy" id="2316362"/>
    <lineage>
        <taxon>Eukaryota</taxon>
        <taxon>Fungi</taxon>
        <taxon>Dikarya</taxon>
        <taxon>Basidiomycota</taxon>
        <taxon>Agaricomycotina</taxon>
        <taxon>Agaricomycetes</taxon>
        <taxon>Agaricomycetidae</taxon>
        <taxon>Agaricales</taxon>
        <taxon>Agaricineae</taxon>
        <taxon>Psathyrellaceae</taxon>
        <taxon>Candolleomyces</taxon>
    </lineage>
</organism>
<dbReference type="Proteomes" id="UP000290288">
    <property type="component" value="Unassembled WGS sequence"/>
</dbReference>
<evidence type="ECO:0000256" key="1">
    <source>
        <dbReference type="ARBA" id="ARBA00004906"/>
    </source>
</evidence>
<dbReference type="PANTHER" id="PTHR22770:SF47">
    <property type="entry name" value="E3 UBIQUITIN-PROTEIN LIGASE RNF216"/>
    <property type="match status" value="1"/>
</dbReference>
<gene>
    <name evidence="7" type="ORF">EST38_g4397</name>
</gene>
<keyword evidence="3" id="KW-0863">Zinc-finger</keyword>
<feature type="region of interest" description="Disordered" evidence="6">
    <location>
        <begin position="91"/>
        <end position="124"/>
    </location>
</feature>
<dbReference type="SUPFAM" id="SSF57850">
    <property type="entry name" value="RING/U-box"/>
    <property type="match status" value="1"/>
</dbReference>